<sequence length="74" mass="8018">MLIPTDVSEVRETISSLKSISSFGIDEISVAGTSMLSAPIAHWVILIFKEGPFPDQMKAAIVIPLHKGNDIKII</sequence>
<dbReference type="Proteomes" id="UP001516400">
    <property type="component" value="Unassembled WGS sequence"/>
</dbReference>
<feature type="non-terminal residue" evidence="1">
    <location>
        <position position="74"/>
    </location>
</feature>
<dbReference type="EMBL" id="JABFTP020000185">
    <property type="protein sequence ID" value="KAL3288232.1"/>
    <property type="molecule type" value="Genomic_DNA"/>
</dbReference>
<organism evidence="1 2">
    <name type="scientific">Cryptolaemus montrouzieri</name>
    <dbReference type="NCBI Taxonomy" id="559131"/>
    <lineage>
        <taxon>Eukaryota</taxon>
        <taxon>Metazoa</taxon>
        <taxon>Ecdysozoa</taxon>
        <taxon>Arthropoda</taxon>
        <taxon>Hexapoda</taxon>
        <taxon>Insecta</taxon>
        <taxon>Pterygota</taxon>
        <taxon>Neoptera</taxon>
        <taxon>Endopterygota</taxon>
        <taxon>Coleoptera</taxon>
        <taxon>Polyphaga</taxon>
        <taxon>Cucujiformia</taxon>
        <taxon>Coccinelloidea</taxon>
        <taxon>Coccinellidae</taxon>
        <taxon>Scymninae</taxon>
        <taxon>Scymnini</taxon>
        <taxon>Cryptolaemus</taxon>
    </lineage>
</organism>
<protein>
    <submittedName>
        <fullName evidence="1">Uncharacterized protein</fullName>
    </submittedName>
</protein>
<name>A0ABD2PB61_9CUCU</name>
<accession>A0ABD2PB61</accession>
<dbReference type="AlphaFoldDB" id="A0ABD2PB61"/>
<proteinExistence type="predicted"/>
<evidence type="ECO:0000313" key="2">
    <source>
        <dbReference type="Proteomes" id="UP001516400"/>
    </source>
</evidence>
<reference evidence="1 2" key="1">
    <citation type="journal article" date="2021" name="BMC Biol.">
        <title>Horizontally acquired antibacterial genes associated with adaptive radiation of ladybird beetles.</title>
        <authorList>
            <person name="Li H.S."/>
            <person name="Tang X.F."/>
            <person name="Huang Y.H."/>
            <person name="Xu Z.Y."/>
            <person name="Chen M.L."/>
            <person name="Du X.Y."/>
            <person name="Qiu B.Y."/>
            <person name="Chen P.T."/>
            <person name="Zhang W."/>
            <person name="Slipinski A."/>
            <person name="Escalona H.E."/>
            <person name="Waterhouse R.M."/>
            <person name="Zwick A."/>
            <person name="Pang H."/>
        </authorList>
    </citation>
    <scope>NUCLEOTIDE SEQUENCE [LARGE SCALE GENOMIC DNA]</scope>
    <source>
        <strain evidence="1">SYSU2018</strain>
    </source>
</reference>
<keyword evidence="2" id="KW-1185">Reference proteome</keyword>
<evidence type="ECO:0000313" key="1">
    <source>
        <dbReference type="EMBL" id="KAL3288232.1"/>
    </source>
</evidence>
<gene>
    <name evidence="1" type="ORF">HHI36_002681</name>
</gene>
<comment type="caution">
    <text evidence="1">The sequence shown here is derived from an EMBL/GenBank/DDBJ whole genome shotgun (WGS) entry which is preliminary data.</text>
</comment>